<dbReference type="Proteomes" id="UP001153678">
    <property type="component" value="Unassembled WGS sequence"/>
</dbReference>
<dbReference type="OrthoDB" id="8119704at2759"/>
<gene>
    <name evidence="1" type="ORF">FWILDA_LOCUS15073</name>
</gene>
<keyword evidence="2" id="KW-1185">Reference proteome</keyword>
<protein>
    <submittedName>
        <fullName evidence="1">19353_t:CDS:1</fullName>
    </submittedName>
</protein>
<dbReference type="SUPFAM" id="SSF53474">
    <property type="entry name" value="alpha/beta-Hydrolases"/>
    <property type="match status" value="1"/>
</dbReference>
<accession>A0A9W4T5T9</accession>
<reference evidence="1" key="1">
    <citation type="submission" date="2022-08" db="EMBL/GenBank/DDBJ databases">
        <authorList>
            <person name="Kallberg Y."/>
            <person name="Tangrot J."/>
            <person name="Rosling A."/>
        </authorList>
    </citation>
    <scope>NUCLEOTIDE SEQUENCE</scope>
    <source>
        <strain evidence="1">Wild A</strain>
    </source>
</reference>
<dbReference type="InterPro" id="IPR029058">
    <property type="entry name" value="AB_hydrolase_fold"/>
</dbReference>
<comment type="caution">
    <text evidence="1">The sequence shown here is derived from an EMBL/GenBank/DDBJ whole genome shotgun (WGS) entry which is preliminary data.</text>
</comment>
<sequence length="80" mass="9299">MSSGQYYTDYTEKDSFFVDSNENIKIEVLHFPPTNIISNYPPIIFIHGANIAAWAWDNFCRWFSNKGHDCYAMSFRGHGN</sequence>
<dbReference type="Gene3D" id="3.40.50.1820">
    <property type="entry name" value="alpha/beta hydrolase"/>
    <property type="match status" value="1"/>
</dbReference>
<dbReference type="EMBL" id="CAMKVN010007398">
    <property type="protein sequence ID" value="CAI2191441.1"/>
    <property type="molecule type" value="Genomic_DNA"/>
</dbReference>
<evidence type="ECO:0000313" key="1">
    <source>
        <dbReference type="EMBL" id="CAI2191441.1"/>
    </source>
</evidence>
<proteinExistence type="predicted"/>
<feature type="non-terminal residue" evidence="1">
    <location>
        <position position="1"/>
    </location>
</feature>
<organism evidence="1 2">
    <name type="scientific">Funneliformis geosporum</name>
    <dbReference type="NCBI Taxonomy" id="1117311"/>
    <lineage>
        <taxon>Eukaryota</taxon>
        <taxon>Fungi</taxon>
        <taxon>Fungi incertae sedis</taxon>
        <taxon>Mucoromycota</taxon>
        <taxon>Glomeromycotina</taxon>
        <taxon>Glomeromycetes</taxon>
        <taxon>Glomerales</taxon>
        <taxon>Glomeraceae</taxon>
        <taxon>Funneliformis</taxon>
    </lineage>
</organism>
<evidence type="ECO:0000313" key="2">
    <source>
        <dbReference type="Proteomes" id="UP001153678"/>
    </source>
</evidence>
<name>A0A9W4T5T9_9GLOM</name>
<dbReference type="AlphaFoldDB" id="A0A9W4T5T9"/>